<dbReference type="Pfam" id="PF00535">
    <property type="entry name" value="Glycos_transf_2"/>
    <property type="match status" value="1"/>
</dbReference>
<evidence type="ECO:0000256" key="7">
    <source>
        <dbReference type="ARBA" id="ARBA00023136"/>
    </source>
</evidence>
<comment type="caution">
    <text evidence="10">The sequence shown here is derived from an EMBL/GenBank/DDBJ whole genome shotgun (WGS) entry which is preliminary data.</text>
</comment>
<feature type="domain" description="Glycosyltransferase 2-like" evidence="9">
    <location>
        <begin position="4"/>
        <end position="131"/>
    </location>
</feature>
<evidence type="ECO:0000313" key="11">
    <source>
        <dbReference type="Proteomes" id="UP000003571"/>
    </source>
</evidence>
<keyword evidence="4 8" id="KW-0812">Transmembrane</keyword>
<reference evidence="10 11" key="1">
    <citation type="submission" date="2011-09" db="EMBL/GenBank/DDBJ databases">
        <title>The draft genome of Treponema saccharophilum DSM 2985.</title>
        <authorList>
            <consortium name="US DOE Joint Genome Institute (JGI-PGF)"/>
            <person name="Lucas S."/>
            <person name="Copeland A."/>
            <person name="Lapidus A."/>
            <person name="Glavina del Rio T."/>
            <person name="Dalin E."/>
            <person name="Tice H."/>
            <person name="Bruce D."/>
            <person name="Goodwin L."/>
            <person name="Pitluck S."/>
            <person name="Peters L."/>
            <person name="Kyrpides N."/>
            <person name="Mavromatis K."/>
            <person name="Ivanova N."/>
            <person name="Markowitz V."/>
            <person name="Cheng J.-F."/>
            <person name="Hugenholtz P."/>
            <person name="Woyke T."/>
            <person name="Wu D."/>
            <person name="Gronow S."/>
            <person name="Wellnitz S."/>
            <person name="Brambilla E."/>
            <person name="Klenk H.-P."/>
            <person name="Eisen J.A."/>
        </authorList>
    </citation>
    <scope>NUCLEOTIDE SEQUENCE [LARGE SCALE GENOMIC DNA]</scope>
    <source>
        <strain evidence="10 11">DSM 2985</strain>
    </source>
</reference>
<evidence type="ECO:0000256" key="1">
    <source>
        <dbReference type="ARBA" id="ARBA00022475"/>
    </source>
</evidence>
<feature type="transmembrane region" description="Helical" evidence="8">
    <location>
        <begin position="258"/>
        <end position="279"/>
    </location>
</feature>
<dbReference type="PANTHER" id="PTHR48090">
    <property type="entry name" value="UNDECAPRENYL-PHOSPHATE 4-DEOXY-4-FORMAMIDO-L-ARABINOSE TRANSFERASE-RELATED"/>
    <property type="match status" value="1"/>
</dbReference>
<proteinExistence type="predicted"/>
<dbReference type="RefSeq" id="WP_002705523.1">
    <property type="nucleotide sequence ID" value="NZ_AGRW01000051.1"/>
</dbReference>
<gene>
    <name evidence="10" type="ORF">TresaDRAFT_0401</name>
</gene>
<dbReference type="GO" id="GO:0099621">
    <property type="term" value="F:undecaprenyl-phosphate 4-deoxy-4-formamido-L-arabinose transferase activity"/>
    <property type="evidence" value="ECO:0007669"/>
    <property type="project" value="TreeGrafter"/>
</dbReference>
<keyword evidence="5" id="KW-0448">Lipopolysaccharide biosynthesis</keyword>
<keyword evidence="3 10" id="KW-0808">Transferase</keyword>
<keyword evidence="6 8" id="KW-1133">Transmembrane helix</keyword>
<keyword evidence="7 8" id="KW-0472">Membrane</keyword>
<evidence type="ECO:0000256" key="2">
    <source>
        <dbReference type="ARBA" id="ARBA00022676"/>
    </source>
</evidence>
<dbReference type="PATRIC" id="fig|907348.3.peg.2155"/>
<dbReference type="InterPro" id="IPR001173">
    <property type="entry name" value="Glyco_trans_2-like"/>
</dbReference>
<evidence type="ECO:0000259" key="9">
    <source>
        <dbReference type="Pfam" id="PF00535"/>
    </source>
</evidence>
<evidence type="ECO:0000256" key="6">
    <source>
        <dbReference type="ARBA" id="ARBA00022989"/>
    </source>
</evidence>
<dbReference type="InterPro" id="IPR029044">
    <property type="entry name" value="Nucleotide-diphossugar_trans"/>
</dbReference>
<sequence>MKLSICIPVYNGADTIGQLVDKLQEIFSGRDFEVVMTNDGSRDNSSEVCQSIVKKYGNVRFVDLRRNYGEHNAVMCCLNYCTGDYAAIIDDDLQNPPEEILKLVEEAEKGYDVVYAKYHKKKHSLFRNLGSKINDILATWLIGKPKNLYLCSFKLINRALINEIIKYKGPFPYIDGLILRATNSYSSVFVEHKSREAGKSNYTLGKLIHLCLSMFVNFSIKPMRFMMGLGAFVIMLSIAMAVYFIIDKILHPEIESGWTSIVALILFFGGLQTVFLGLIGEYIGKNYLDQNGTPQFTVKNTYGIPVNEEQSK</sequence>
<dbReference type="PANTHER" id="PTHR48090:SF3">
    <property type="entry name" value="UNDECAPRENYL-PHOSPHATE 4-DEOXY-4-FORMAMIDO-L-ARABINOSE TRANSFERASE"/>
    <property type="match status" value="1"/>
</dbReference>
<name>H7EMH9_9SPIR</name>
<keyword evidence="2" id="KW-0328">Glycosyltransferase</keyword>
<evidence type="ECO:0000313" key="10">
    <source>
        <dbReference type="EMBL" id="EIC01264.1"/>
    </source>
</evidence>
<accession>H7EMH9</accession>
<dbReference type="EMBL" id="AGRW01000051">
    <property type="protein sequence ID" value="EIC01264.1"/>
    <property type="molecule type" value="Genomic_DNA"/>
</dbReference>
<evidence type="ECO:0000256" key="3">
    <source>
        <dbReference type="ARBA" id="ARBA00022679"/>
    </source>
</evidence>
<feature type="transmembrane region" description="Helical" evidence="8">
    <location>
        <begin position="225"/>
        <end position="246"/>
    </location>
</feature>
<evidence type="ECO:0000256" key="4">
    <source>
        <dbReference type="ARBA" id="ARBA00022692"/>
    </source>
</evidence>
<protein>
    <submittedName>
        <fullName evidence="10">Glycosyl transferase family 2</fullName>
    </submittedName>
</protein>
<keyword evidence="11" id="KW-1185">Reference proteome</keyword>
<evidence type="ECO:0000256" key="8">
    <source>
        <dbReference type="SAM" id="Phobius"/>
    </source>
</evidence>
<keyword evidence="1" id="KW-1003">Cell membrane</keyword>
<dbReference type="InterPro" id="IPR050256">
    <property type="entry name" value="Glycosyltransferase_2"/>
</dbReference>
<evidence type="ECO:0000256" key="5">
    <source>
        <dbReference type="ARBA" id="ARBA00022985"/>
    </source>
</evidence>
<dbReference type="Gene3D" id="3.90.550.10">
    <property type="entry name" value="Spore Coat Polysaccharide Biosynthesis Protein SpsA, Chain A"/>
    <property type="match status" value="1"/>
</dbReference>
<dbReference type="eggNOG" id="COG0463">
    <property type="taxonomic scope" value="Bacteria"/>
</dbReference>
<dbReference type="SUPFAM" id="SSF53448">
    <property type="entry name" value="Nucleotide-diphospho-sugar transferases"/>
    <property type="match status" value="1"/>
</dbReference>
<dbReference type="AlphaFoldDB" id="H7EMH9"/>
<organism evidence="10 11">
    <name type="scientific">Treponema saccharophilum DSM 2985</name>
    <dbReference type="NCBI Taxonomy" id="907348"/>
    <lineage>
        <taxon>Bacteria</taxon>
        <taxon>Pseudomonadati</taxon>
        <taxon>Spirochaetota</taxon>
        <taxon>Spirochaetia</taxon>
        <taxon>Spirochaetales</taxon>
        <taxon>Treponemataceae</taxon>
        <taxon>Treponema</taxon>
    </lineage>
</organism>
<dbReference type="STRING" id="907348.TresaDRAFT_0401"/>
<dbReference type="GO" id="GO:0009103">
    <property type="term" value="P:lipopolysaccharide biosynthetic process"/>
    <property type="evidence" value="ECO:0007669"/>
    <property type="project" value="UniProtKB-KW"/>
</dbReference>
<dbReference type="Proteomes" id="UP000003571">
    <property type="component" value="Unassembled WGS sequence"/>
</dbReference>
<dbReference type="CDD" id="cd04187">
    <property type="entry name" value="DPM1_like_bac"/>
    <property type="match status" value="1"/>
</dbReference>
<dbReference type="GO" id="GO:0005886">
    <property type="term" value="C:plasma membrane"/>
    <property type="evidence" value="ECO:0007669"/>
    <property type="project" value="TreeGrafter"/>
</dbReference>